<dbReference type="InterPro" id="IPR018122">
    <property type="entry name" value="TF_fork_head_CS_1"/>
</dbReference>
<dbReference type="PRINTS" id="PR00053">
    <property type="entry name" value="FORKHEAD"/>
</dbReference>
<dbReference type="SMART" id="SM00339">
    <property type="entry name" value="FH"/>
    <property type="match status" value="1"/>
</dbReference>
<dbReference type="InterPro" id="IPR036388">
    <property type="entry name" value="WH-like_DNA-bd_sf"/>
</dbReference>
<feature type="DNA-binding region" description="Fork-head" evidence="5">
    <location>
        <begin position="73"/>
        <end position="143"/>
    </location>
</feature>
<keyword evidence="4 5" id="KW-0539">Nucleus</keyword>
<keyword evidence="9" id="KW-1185">Reference proteome</keyword>
<dbReference type="InterPro" id="IPR030456">
    <property type="entry name" value="TF_fork_head_CS_2"/>
</dbReference>
<name>A7SIZ2_NEMVE</name>
<comment type="subcellular location">
    <subcellularLocation>
        <location evidence="5">Nucleus</location>
    </subcellularLocation>
</comment>
<accession>A7SIZ2</accession>
<dbReference type="KEGG" id="nve:5507739"/>
<gene>
    <name evidence="8" type="ORF">NEMVEDRAFT_v1g120142</name>
</gene>
<evidence type="ECO:0000259" key="7">
    <source>
        <dbReference type="PROSITE" id="PS50039"/>
    </source>
</evidence>
<dbReference type="PROSITE" id="PS50039">
    <property type="entry name" value="FORK_HEAD_3"/>
    <property type="match status" value="1"/>
</dbReference>
<dbReference type="Pfam" id="PF00250">
    <property type="entry name" value="Forkhead"/>
    <property type="match status" value="1"/>
</dbReference>
<dbReference type="GO" id="GO:0003700">
    <property type="term" value="F:DNA-binding transcription factor activity"/>
    <property type="evidence" value="ECO:0007669"/>
    <property type="project" value="InterPro"/>
</dbReference>
<evidence type="ECO:0000256" key="5">
    <source>
        <dbReference type="PROSITE-ProRule" id="PRU00089"/>
    </source>
</evidence>
<protein>
    <recommendedName>
        <fullName evidence="7">Fork-head domain-containing protein</fullName>
    </recommendedName>
</protein>
<dbReference type="PhylomeDB" id="A7SIZ2"/>
<dbReference type="SUPFAM" id="SSF46785">
    <property type="entry name" value="Winged helix' DNA-binding domain"/>
    <property type="match status" value="1"/>
</dbReference>
<evidence type="ECO:0000313" key="8">
    <source>
        <dbReference type="EMBL" id="EDO36306.1"/>
    </source>
</evidence>
<dbReference type="EMBL" id="DS469673">
    <property type="protein sequence ID" value="EDO36306.1"/>
    <property type="molecule type" value="Genomic_DNA"/>
</dbReference>
<dbReference type="AlphaFoldDB" id="A7SIZ2"/>
<evidence type="ECO:0000256" key="3">
    <source>
        <dbReference type="ARBA" id="ARBA00023163"/>
    </source>
</evidence>
<keyword evidence="3" id="KW-0804">Transcription</keyword>
<proteinExistence type="predicted"/>
<keyword evidence="2 5" id="KW-0238">DNA-binding</keyword>
<feature type="region of interest" description="Disordered" evidence="6">
    <location>
        <begin position="25"/>
        <end position="74"/>
    </location>
</feature>
<sequence>MADLNSSLTAMDWLPKLSVGNAFGGPNALKSSNNNNVDPKDKSALRKAPGSPLDPSAVLDETEARQHQTKESKPPYSYANLITFAINSSPEKKMTLSEIYQWICDHFPYYKEAGNGWKNSIRHNLSLNKCFIKVPRSKDDPGKVYIRYTLRINPILL</sequence>
<feature type="compositionally biased region" description="Basic and acidic residues" evidence="6">
    <location>
        <begin position="62"/>
        <end position="73"/>
    </location>
</feature>
<dbReference type="InterPro" id="IPR045912">
    <property type="entry name" value="FOXJ2/3-like"/>
</dbReference>
<dbReference type="Proteomes" id="UP000001593">
    <property type="component" value="Unassembled WGS sequence"/>
</dbReference>
<evidence type="ECO:0000256" key="6">
    <source>
        <dbReference type="SAM" id="MobiDB-lite"/>
    </source>
</evidence>
<evidence type="ECO:0000256" key="1">
    <source>
        <dbReference type="ARBA" id="ARBA00023015"/>
    </source>
</evidence>
<dbReference type="FunFam" id="1.10.10.10:FF:000135">
    <property type="entry name" value="forkhead box protein G1"/>
    <property type="match status" value="1"/>
</dbReference>
<evidence type="ECO:0000313" key="9">
    <source>
        <dbReference type="Proteomes" id="UP000001593"/>
    </source>
</evidence>
<dbReference type="OMA" id="WLHRINV"/>
<dbReference type="PROSITE" id="PS00657">
    <property type="entry name" value="FORK_HEAD_1"/>
    <property type="match status" value="1"/>
</dbReference>
<evidence type="ECO:0000256" key="2">
    <source>
        <dbReference type="ARBA" id="ARBA00023125"/>
    </source>
</evidence>
<feature type="domain" description="Fork-head" evidence="7">
    <location>
        <begin position="73"/>
        <end position="143"/>
    </location>
</feature>
<reference evidence="8 9" key="1">
    <citation type="journal article" date="2007" name="Science">
        <title>Sea anemone genome reveals ancestral eumetazoan gene repertoire and genomic organization.</title>
        <authorList>
            <person name="Putnam N.H."/>
            <person name="Srivastava M."/>
            <person name="Hellsten U."/>
            <person name="Dirks B."/>
            <person name="Chapman J."/>
            <person name="Salamov A."/>
            <person name="Terry A."/>
            <person name="Shapiro H."/>
            <person name="Lindquist E."/>
            <person name="Kapitonov V.V."/>
            <person name="Jurka J."/>
            <person name="Genikhovich G."/>
            <person name="Grigoriev I.V."/>
            <person name="Lucas S.M."/>
            <person name="Steele R.E."/>
            <person name="Finnerty J.R."/>
            <person name="Technau U."/>
            <person name="Martindale M.Q."/>
            <person name="Rokhsar D.S."/>
        </authorList>
    </citation>
    <scope>NUCLEOTIDE SEQUENCE [LARGE SCALE GENOMIC DNA]</scope>
    <source>
        <strain evidence="9">CH2 X CH6</strain>
    </source>
</reference>
<dbReference type="InterPro" id="IPR036390">
    <property type="entry name" value="WH_DNA-bd_sf"/>
</dbReference>
<dbReference type="STRING" id="45351.A7SIZ2"/>
<dbReference type="Gene3D" id="1.10.10.10">
    <property type="entry name" value="Winged helix-like DNA-binding domain superfamily/Winged helix DNA-binding domain"/>
    <property type="match status" value="1"/>
</dbReference>
<keyword evidence="1" id="KW-0805">Transcription regulation</keyword>
<dbReference type="GO" id="GO:0043565">
    <property type="term" value="F:sequence-specific DNA binding"/>
    <property type="evidence" value="ECO:0007669"/>
    <property type="project" value="InterPro"/>
</dbReference>
<dbReference type="InParanoid" id="A7SIZ2"/>
<organism evidence="8 9">
    <name type="scientific">Nematostella vectensis</name>
    <name type="common">Starlet sea anemone</name>
    <dbReference type="NCBI Taxonomy" id="45351"/>
    <lineage>
        <taxon>Eukaryota</taxon>
        <taxon>Metazoa</taxon>
        <taxon>Cnidaria</taxon>
        <taxon>Anthozoa</taxon>
        <taxon>Hexacorallia</taxon>
        <taxon>Actiniaria</taxon>
        <taxon>Edwardsiidae</taxon>
        <taxon>Nematostella</taxon>
    </lineage>
</organism>
<dbReference type="HOGENOM" id="CLU_077699_1_2_1"/>
<dbReference type="GO" id="GO:0005634">
    <property type="term" value="C:nucleus"/>
    <property type="evidence" value="ECO:0007669"/>
    <property type="project" value="UniProtKB-SubCell"/>
</dbReference>
<dbReference type="eggNOG" id="KOG2294">
    <property type="taxonomic scope" value="Eukaryota"/>
</dbReference>
<dbReference type="PANTHER" id="PTHR46078:SF2">
    <property type="entry name" value="FORK-HEAD DOMAIN-CONTAINING PROTEIN"/>
    <property type="match status" value="1"/>
</dbReference>
<dbReference type="OrthoDB" id="10029558at2759"/>
<dbReference type="PROSITE" id="PS00658">
    <property type="entry name" value="FORK_HEAD_2"/>
    <property type="match status" value="1"/>
</dbReference>
<evidence type="ECO:0000256" key="4">
    <source>
        <dbReference type="ARBA" id="ARBA00023242"/>
    </source>
</evidence>
<dbReference type="InterPro" id="IPR001766">
    <property type="entry name" value="Fork_head_dom"/>
</dbReference>
<dbReference type="PANTHER" id="PTHR46078">
    <property type="entry name" value="FORKHEAD BOX PROTEIN J2 FAMILY MEMBER"/>
    <property type="match status" value="1"/>
</dbReference>